<dbReference type="NCBIfam" id="NF033559">
    <property type="entry name" value="transpos_IS1634"/>
    <property type="match status" value="1"/>
</dbReference>
<evidence type="ECO:0000313" key="2">
    <source>
        <dbReference type="EMBL" id="GFP21847.1"/>
    </source>
</evidence>
<dbReference type="Pfam" id="PF01609">
    <property type="entry name" value="DDE_Tnp_1"/>
    <property type="match status" value="1"/>
</dbReference>
<proteinExistence type="predicted"/>
<evidence type="ECO:0000313" key="3">
    <source>
        <dbReference type="Proteomes" id="UP000580051"/>
    </source>
</evidence>
<dbReference type="GO" id="GO:0006313">
    <property type="term" value="P:DNA transposition"/>
    <property type="evidence" value="ECO:0007669"/>
    <property type="project" value="InterPro"/>
</dbReference>
<dbReference type="InterPro" id="IPR012337">
    <property type="entry name" value="RNaseH-like_sf"/>
</dbReference>
<accession>A0A6V8NP21</accession>
<comment type="caution">
    <text evidence="2">The sequence shown here is derived from an EMBL/GenBank/DDBJ whole genome shotgun (WGS) entry which is preliminary data.</text>
</comment>
<protein>
    <recommendedName>
        <fullName evidence="1">Transposase IS4-like domain-containing protein</fullName>
    </recommendedName>
</protein>
<feature type="domain" description="Transposase IS4-like" evidence="1">
    <location>
        <begin position="226"/>
        <end position="540"/>
    </location>
</feature>
<dbReference type="GO" id="GO:0004803">
    <property type="term" value="F:transposase activity"/>
    <property type="evidence" value="ECO:0007669"/>
    <property type="project" value="InterPro"/>
</dbReference>
<organism evidence="2 3">
    <name type="scientific">Candidatus Hakubella thermalkaliphila</name>
    <dbReference type="NCBI Taxonomy" id="2754717"/>
    <lineage>
        <taxon>Bacteria</taxon>
        <taxon>Bacillati</taxon>
        <taxon>Actinomycetota</taxon>
        <taxon>Actinomycetota incertae sedis</taxon>
        <taxon>Candidatus Hakubellales</taxon>
        <taxon>Candidatus Hakubellaceae</taxon>
        <taxon>Candidatus Hakubella</taxon>
    </lineage>
</organism>
<reference evidence="2 3" key="1">
    <citation type="journal article" date="2020" name="Front. Microbiol.">
        <title>Single-cell genomics of novel Actinobacteria with the Wood-Ljungdahl pathway discovered in a serpentinizing system.</title>
        <authorList>
            <person name="Merino N."/>
            <person name="Kawai M."/>
            <person name="Boyd E.S."/>
            <person name="Colman D.R."/>
            <person name="McGlynn S.E."/>
            <person name="Nealson K.H."/>
            <person name="Kurokawa K."/>
            <person name="Hongoh Y."/>
        </authorList>
    </citation>
    <scope>NUCLEOTIDE SEQUENCE [LARGE SCALE GENOMIC DNA]</scope>
    <source>
        <strain evidence="2 3">S06</strain>
    </source>
</reference>
<dbReference type="RefSeq" id="WP_176226934.1">
    <property type="nucleotide sequence ID" value="NZ_BLRV01000118.1"/>
</dbReference>
<name>A0A6V8NP21_9ACTN</name>
<dbReference type="InterPro" id="IPR047654">
    <property type="entry name" value="IS1634_transpos"/>
</dbReference>
<dbReference type="Proteomes" id="UP000580051">
    <property type="component" value="Unassembled WGS sequence"/>
</dbReference>
<dbReference type="PANTHER" id="PTHR34614:SF2">
    <property type="entry name" value="TRANSPOSASE IS4-LIKE DOMAIN-CONTAINING PROTEIN"/>
    <property type="match status" value="1"/>
</dbReference>
<dbReference type="SUPFAM" id="SSF53098">
    <property type="entry name" value="Ribonuclease H-like"/>
    <property type="match status" value="1"/>
</dbReference>
<evidence type="ECO:0000259" key="1">
    <source>
        <dbReference type="Pfam" id="PF01609"/>
    </source>
</evidence>
<dbReference type="AlphaFoldDB" id="A0A6V8NP21"/>
<sequence>MFLRSTAKKVKGKTYRYWKLVENVRTERGVRQRVVAHLGDLASFRAEDWQALAERMGEPEMARALEAQVEKGGKRGRPRRTVLELYAQPQPDSISIRLSSVHWKEARDFGDVYVGLELWKRLGLGKLLQELLDAPGAKASSGGRRSEVPLHLVATLIAVNRLVAPRSEWAILRWWPKTALPSLLGLPVGKVSDDRLYRALDAVWAHKAEIEAHLQGEGERLFAQDYSLFLYDLTSTYFEGQAASNPKAKRGYPRDHRSDAKQVCLGVVVDREGFPIGMEVWRGNIKDHETLSATLKKLEERFGPPQGAEGLKRVLCLDRGMVTEEKLEELRNSGYGYVVADRRSQAHRHWEKINSSQWQVIRQSREGEPLVEVTEVGQEGPDRLVLVRSRGCQEKERAIHDRFLSRLSEGLERLAKGIAQGRIKDPSKIERRIGRLQERYPGVSRWVHIQLQQQEGGARLHWCVKASSEEEVRQCEGLYLLRTNLLKAPTQEIWENYILLTRIENTFRALKHDLNLRPIFHQKEDRVEAHLFFSFLAYALMWTLEREHRARGGQLSGRRLLEVLHEIKLGTIGMTTSQGQPLTLERISTPSREQAEILATLHIALPRPYTRLEPVSLTRA</sequence>
<gene>
    <name evidence="2" type="ORF">HKBW3S06_01075</name>
</gene>
<dbReference type="EMBL" id="BLRV01000118">
    <property type="protein sequence ID" value="GFP21847.1"/>
    <property type="molecule type" value="Genomic_DNA"/>
</dbReference>
<dbReference type="InterPro" id="IPR002559">
    <property type="entry name" value="Transposase_11"/>
</dbReference>
<dbReference type="GO" id="GO:0003677">
    <property type="term" value="F:DNA binding"/>
    <property type="evidence" value="ECO:0007669"/>
    <property type="project" value="InterPro"/>
</dbReference>
<dbReference type="PANTHER" id="PTHR34614">
    <property type="match status" value="1"/>
</dbReference>